<evidence type="ECO:0000256" key="1">
    <source>
        <dbReference type="SAM" id="MobiDB-lite"/>
    </source>
</evidence>
<name>A0A6G9YUY4_9NOCA</name>
<feature type="compositionally biased region" description="Basic residues" evidence="1">
    <location>
        <begin position="1"/>
        <end position="19"/>
    </location>
</feature>
<protein>
    <submittedName>
        <fullName evidence="2">Tetratricopeptide repeat protein</fullName>
    </submittedName>
</protein>
<dbReference type="AlphaFoldDB" id="A0A6G9YUY4"/>
<feature type="region of interest" description="Disordered" evidence="1">
    <location>
        <begin position="63"/>
        <end position="112"/>
    </location>
</feature>
<dbReference type="Pfam" id="PF13424">
    <property type="entry name" value="TPR_12"/>
    <property type="match status" value="1"/>
</dbReference>
<keyword evidence="3" id="KW-1185">Reference proteome</keyword>
<feature type="compositionally biased region" description="Low complexity" evidence="1">
    <location>
        <begin position="70"/>
        <end position="81"/>
    </location>
</feature>
<evidence type="ECO:0000313" key="3">
    <source>
        <dbReference type="Proteomes" id="UP000503540"/>
    </source>
</evidence>
<sequence>MGSRHLHPHLARPDRRLHRGQGGAHRAARRNRHPVLGRIPFPLHGIRAVPAVRGVRAASGPIRPLIGLESPPDSALSAPLPRDNDQRDIHGERRRDQHPLTARRPLALQLGPDHPDTLRTLGNLASCRVDTGDFAGAIKDYEQLLAARIRTLGPDHEDTLRTLGDLIYTHSQQDSKP</sequence>
<dbReference type="SUPFAM" id="SSF48452">
    <property type="entry name" value="TPR-like"/>
    <property type="match status" value="1"/>
</dbReference>
<dbReference type="KEGG" id="nah:F5544_39925"/>
<feature type="compositionally biased region" description="Basic residues" evidence="1">
    <location>
        <begin position="26"/>
        <end position="35"/>
    </location>
</feature>
<proteinExistence type="predicted"/>
<dbReference type="Proteomes" id="UP000503540">
    <property type="component" value="Chromosome"/>
</dbReference>
<organism evidence="2 3">
    <name type="scientific">Nocardia arthritidis</name>
    <dbReference type="NCBI Taxonomy" id="228602"/>
    <lineage>
        <taxon>Bacteria</taxon>
        <taxon>Bacillati</taxon>
        <taxon>Actinomycetota</taxon>
        <taxon>Actinomycetes</taxon>
        <taxon>Mycobacteriales</taxon>
        <taxon>Nocardiaceae</taxon>
        <taxon>Nocardia</taxon>
    </lineage>
</organism>
<accession>A0A6G9YUY4</accession>
<dbReference type="InterPro" id="IPR011990">
    <property type="entry name" value="TPR-like_helical_dom_sf"/>
</dbReference>
<dbReference type="Gene3D" id="1.25.40.10">
    <property type="entry name" value="Tetratricopeptide repeat domain"/>
    <property type="match status" value="1"/>
</dbReference>
<evidence type="ECO:0000313" key="2">
    <source>
        <dbReference type="EMBL" id="QIS16937.1"/>
    </source>
</evidence>
<gene>
    <name evidence="2" type="ORF">F5544_39925</name>
</gene>
<feature type="compositionally biased region" description="Basic and acidic residues" evidence="1">
    <location>
        <begin position="82"/>
        <end position="98"/>
    </location>
</feature>
<feature type="region of interest" description="Disordered" evidence="1">
    <location>
        <begin position="1"/>
        <end position="36"/>
    </location>
</feature>
<dbReference type="EMBL" id="CP046172">
    <property type="protein sequence ID" value="QIS16937.1"/>
    <property type="molecule type" value="Genomic_DNA"/>
</dbReference>
<reference evidence="2 3" key="1">
    <citation type="journal article" date="2019" name="ACS Chem. Biol.">
        <title>Identification and Mobilization of a Cryptic Antibiotic Biosynthesis Gene Locus from a Human-Pathogenic Nocardia Isolate.</title>
        <authorList>
            <person name="Herisse M."/>
            <person name="Ishida K."/>
            <person name="Porter J.L."/>
            <person name="Howden B."/>
            <person name="Hertweck C."/>
            <person name="Stinear T.P."/>
            <person name="Pidot S.J."/>
        </authorList>
    </citation>
    <scope>NUCLEOTIDE SEQUENCE [LARGE SCALE GENOMIC DNA]</scope>
    <source>
        <strain evidence="2 3">AUSMDU00012717</strain>
    </source>
</reference>